<sequence>MSLKKYNVEGNYCFSGSRRIPFYKMDEAELVEALTPEESGKLERVTFWEFNDIRKHPGVKETVCIEESYIYSFKFKCGREESIKICPVEDITLPPMTGEEIMARDGHGMRWCDYDRVVHSEDVQEIKQIPTKKMDFCEKWQQERYRKYEAILKDGRVSTFTVND</sequence>
<organism evidence="1 2">
    <name type="scientific">Blautia obeum</name>
    <dbReference type="NCBI Taxonomy" id="40520"/>
    <lineage>
        <taxon>Bacteria</taxon>
        <taxon>Bacillati</taxon>
        <taxon>Bacillota</taxon>
        <taxon>Clostridia</taxon>
        <taxon>Lachnospirales</taxon>
        <taxon>Lachnospiraceae</taxon>
        <taxon>Blautia</taxon>
    </lineage>
</organism>
<reference evidence="1 2" key="1">
    <citation type="submission" date="2015-09" db="EMBL/GenBank/DDBJ databases">
        <authorList>
            <consortium name="Pathogen Informatics"/>
        </authorList>
    </citation>
    <scope>NUCLEOTIDE SEQUENCE [LARGE SCALE GENOMIC DNA]</scope>
    <source>
        <strain evidence="1 2">2789STDY5834957</strain>
    </source>
</reference>
<evidence type="ECO:0000313" key="1">
    <source>
        <dbReference type="EMBL" id="CUQ36393.1"/>
    </source>
</evidence>
<dbReference type="RefSeq" id="WP_055060470.1">
    <property type="nucleotide sequence ID" value="NZ_CZBP01000036.1"/>
</dbReference>
<accession>A0A174VNK7</accession>
<evidence type="ECO:0000313" key="2">
    <source>
        <dbReference type="Proteomes" id="UP000095762"/>
    </source>
</evidence>
<gene>
    <name evidence="1" type="ORF">ERS852569_03393</name>
</gene>
<dbReference type="EMBL" id="CZBP01000036">
    <property type="protein sequence ID" value="CUQ36393.1"/>
    <property type="molecule type" value="Genomic_DNA"/>
</dbReference>
<proteinExistence type="predicted"/>
<dbReference type="AlphaFoldDB" id="A0A174VNK7"/>
<protein>
    <submittedName>
        <fullName evidence="1">Uncharacterized protein</fullName>
    </submittedName>
</protein>
<name>A0A174VNK7_9FIRM</name>
<dbReference type="Proteomes" id="UP000095762">
    <property type="component" value="Unassembled WGS sequence"/>
</dbReference>